<reference evidence="11 12" key="1">
    <citation type="journal article" date="2017" name="Genome Biol.">
        <title>New reference genome sequences of hot pepper reveal the massive evolution of plant disease-resistance genes by retroduplication.</title>
        <authorList>
            <person name="Kim S."/>
            <person name="Park J."/>
            <person name="Yeom S.I."/>
            <person name="Kim Y.M."/>
            <person name="Seo E."/>
            <person name="Kim K.T."/>
            <person name="Kim M.S."/>
            <person name="Lee J.M."/>
            <person name="Cheong K."/>
            <person name="Shin H.S."/>
            <person name="Kim S.B."/>
            <person name="Han K."/>
            <person name="Lee J."/>
            <person name="Park M."/>
            <person name="Lee H.A."/>
            <person name="Lee H.Y."/>
            <person name="Lee Y."/>
            <person name="Oh S."/>
            <person name="Lee J.H."/>
            <person name="Choi E."/>
            <person name="Choi E."/>
            <person name="Lee S.E."/>
            <person name="Jeon J."/>
            <person name="Kim H."/>
            <person name="Choi G."/>
            <person name="Song H."/>
            <person name="Lee J."/>
            <person name="Lee S.C."/>
            <person name="Kwon J.K."/>
            <person name="Lee H.Y."/>
            <person name="Koo N."/>
            <person name="Hong Y."/>
            <person name="Kim R.W."/>
            <person name="Kang W.H."/>
            <person name="Huh J.H."/>
            <person name="Kang B.C."/>
            <person name="Yang T.J."/>
            <person name="Lee Y.H."/>
            <person name="Bennetzen J.L."/>
            <person name="Choi D."/>
        </authorList>
    </citation>
    <scope>NUCLEOTIDE SEQUENCE [LARGE SCALE GENOMIC DNA]</scope>
    <source>
        <strain evidence="12">cv. PBC81</strain>
    </source>
</reference>
<evidence type="ECO:0000256" key="6">
    <source>
        <dbReference type="ARBA" id="ARBA00023136"/>
    </source>
</evidence>
<dbReference type="GO" id="GO:0019706">
    <property type="term" value="F:protein-cysteine S-palmitoyltransferase activity"/>
    <property type="evidence" value="ECO:0007669"/>
    <property type="project" value="UniProtKB-EC"/>
</dbReference>
<organism evidence="11 12">
    <name type="scientific">Capsicum baccatum</name>
    <name type="common">Peruvian pepper</name>
    <dbReference type="NCBI Taxonomy" id="33114"/>
    <lineage>
        <taxon>Eukaryota</taxon>
        <taxon>Viridiplantae</taxon>
        <taxon>Streptophyta</taxon>
        <taxon>Embryophyta</taxon>
        <taxon>Tracheophyta</taxon>
        <taxon>Spermatophyta</taxon>
        <taxon>Magnoliopsida</taxon>
        <taxon>eudicotyledons</taxon>
        <taxon>Gunneridae</taxon>
        <taxon>Pentapetalae</taxon>
        <taxon>asterids</taxon>
        <taxon>lamiids</taxon>
        <taxon>Solanales</taxon>
        <taxon>Solanaceae</taxon>
        <taxon>Solanoideae</taxon>
        <taxon>Capsiceae</taxon>
        <taxon>Capsicum</taxon>
    </lineage>
</organism>
<evidence type="ECO:0000256" key="8">
    <source>
        <dbReference type="RuleBase" id="RU079119"/>
    </source>
</evidence>
<dbReference type="GO" id="GO:0005783">
    <property type="term" value="C:endoplasmic reticulum"/>
    <property type="evidence" value="ECO:0007669"/>
    <property type="project" value="TreeGrafter"/>
</dbReference>
<evidence type="ECO:0000313" key="11">
    <source>
        <dbReference type="EMBL" id="PHT54036.1"/>
    </source>
</evidence>
<dbReference type="PROSITE" id="PS50216">
    <property type="entry name" value="DHHC"/>
    <property type="match status" value="1"/>
</dbReference>
<dbReference type="AlphaFoldDB" id="A0A2G2X957"/>
<evidence type="ECO:0000256" key="7">
    <source>
        <dbReference type="ARBA" id="ARBA00023315"/>
    </source>
</evidence>
<comment type="caution">
    <text evidence="11">The sequence shown here is derived from an EMBL/GenBank/DDBJ whole genome shotgun (WGS) entry which is preliminary data.</text>
</comment>
<dbReference type="EC" id="2.3.1.225" evidence="8"/>
<keyword evidence="12" id="KW-1185">Reference proteome</keyword>
<dbReference type="OrthoDB" id="4096362at2759"/>
<feature type="domain" description="Palmitoyltransferase DHHC" evidence="10">
    <location>
        <begin position="162"/>
        <end position="286"/>
    </location>
</feature>
<comment type="similarity">
    <text evidence="2 8">Belongs to the DHHC palmitoyltransferase family.</text>
</comment>
<reference evidence="12" key="2">
    <citation type="journal article" date="2017" name="J. Anim. Genet.">
        <title>Multiple reference genome sequences of hot pepper reveal the massive evolution of plant disease resistance genes by retroduplication.</title>
        <authorList>
            <person name="Kim S."/>
            <person name="Park J."/>
            <person name="Yeom S.-I."/>
            <person name="Kim Y.-M."/>
            <person name="Seo E."/>
            <person name="Kim K.-T."/>
            <person name="Kim M.-S."/>
            <person name="Lee J.M."/>
            <person name="Cheong K."/>
            <person name="Shin H.-S."/>
            <person name="Kim S.-B."/>
            <person name="Han K."/>
            <person name="Lee J."/>
            <person name="Park M."/>
            <person name="Lee H.-A."/>
            <person name="Lee H.-Y."/>
            <person name="Lee Y."/>
            <person name="Oh S."/>
            <person name="Lee J.H."/>
            <person name="Choi E."/>
            <person name="Choi E."/>
            <person name="Lee S.E."/>
            <person name="Jeon J."/>
            <person name="Kim H."/>
            <person name="Choi G."/>
            <person name="Song H."/>
            <person name="Lee J."/>
            <person name="Lee S.-C."/>
            <person name="Kwon J.-K."/>
            <person name="Lee H.-Y."/>
            <person name="Koo N."/>
            <person name="Hong Y."/>
            <person name="Kim R.W."/>
            <person name="Kang W.-H."/>
            <person name="Huh J.H."/>
            <person name="Kang B.-C."/>
            <person name="Yang T.-J."/>
            <person name="Lee Y.-H."/>
            <person name="Bennetzen J.L."/>
            <person name="Choi D."/>
        </authorList>
    </citation>
    <scope>NUCLEOTIDE SEQUENCE [LARGE SCALE GENOMIC DNA]</scope>
    <source>
        <strain evidence="12">cv. PBC81</strain>
    </source>
</reference>
<accession>A0A2G2X957</accession>
<keyword evidence="6 8" id="KW-0472">Membrane</keyword>
<evidence type="ECO:0000313" key="12">
    <source>
        <dbReference type="Proteomes" id="UP000224567"/>
    </source>
</evidence>
<feature type="transmembrane region" description="Helical" evidence="8">
    <location>
        <begin position="51"/>
        <end position="72"/>
    </location>
</feature>
<dbReference type="InterPro" id="IPR039859">
    <property type="entry name" value="PFA4/ZDH16/20/ERF2-like"/>
</dbReference>
<evidence type="ECO:0000256" key="2">
    <source>
        <dbReference type="ARBA" id="ARBA00008574"/>
    </source>
</evidence>
<dbReference type="PANTHER" id="PTHR22883">
    <property type="entry name" value="ZINC FINGER DHHC DOMAIN CONTAINING PROTEIN"/>
    <property type="match status" value="1"/>
</dbReference>
<evidence type="ECO:0000259" key="10">
    <source>
        <dbReference type="Pfam" id="PF01529"/>
    </source>
</evidence>
<feature type="region of interest" description="Disordered" evidence="9">
    <location>
        <begin position="365"/>
        <end position="390"/>
    </location>
</feature>
<dbReference type="PANTHER" id="PTHR22883:SF324">
    <property type="entry name" value="S-ACYLTRANSFERASE"/>
    <property type="match status" value="1"/>
</dbReference>
<gene>
    <name evidence="11" type="ORF">CQW23_08498</name>
</gene>
<sequence length="390" mass="44024">MYSPQWLSPGNRCNSKERINNTNGSQLRLYQTWKGRNRFFLGGRFVFGPDIRALFLTLFLILVPVALFCAFVSRGLVDAFPHRLGYLIVAISLIFSALIVILLLLTSATDPGIVPRNAHPPDADDECETSSISTSCLGSQTGPVSLPPMKNVTVNGIVVKVKYCKTCMLYRPPRCSHCSICDNCIERFDHHCPWVGQCIGKRNYRYFFMFVSTTNLLSLYVFVFCWVNIKKIMEAHHCNIWRALVKSPASGILIMYTFVVSWFLGGLTAFHLYLIITNQTTYENYRYRYERKMNPFNLGCARNFKDIFCTGMASSRINFRAKVNADRSSSFNASSYLGGGTTTNSSDTHKMKNFDIEVGRRQADDIDECKETDSRTRSSVGGVGADRCEG</sequence>
<keyword evidence="5 8" id="KW-1133">Transmembrane helix</keyword>
<dbReference type="GO" id="GO:0005794">
    <property type="term" value="C:Golgi apparatus"/>
    <property type="evidence" value="ECO:0007669"/>
    <property type="project" value="TreeGrafter"/>
</dbReference>
<feature type="transmembrane region" description="Helical" evidence="8">
    <location>
        <begin position="250"/>
        <end position="276"/>
    </location>
</feature>
<evidence type="ECO:0000256" key="9">
    <source>
        <dbReference type="SAM" id="MobiDB-lite"/>
    </source>
</evidence>
<protein>
    <recommendedName>
        <fullName evidence="8">S-acyltransferase</fullName>
        <ecNumber evidence="8">2.3.1.225</ecNumber>
    </recommendedName>
    <alternativeName>
        <fullName evidence="8">Palmitoyltransferase</fullName>
    </alternativeName>
</protein>
<comment type="domain">
    <text evidence="8">The DHHC domain is required for palmitoyltransferase activity.</text>
</comment>
<evidence type="ECO:0000256" key="3">
    <source>
        <dbReference type="ARBA" id="ARBA00022679"/>
    </source>
</evidence>
<keyword evidence="4 8" id="KW-0812">Transmembrane</keyword>
<dbReference type="GO" id="GO:0006612">
    <property type="term" value="P:protein targeting to membrane"/>
    <property type="evidence" value="ECO:0007669"/>
    <property type="project" value="TreeGrafter"/>
</dbReference>
<keyword evidence="3 8" id="KW-0808">Transferase</keyword>
<dbReference type="Proteomes" id="UP000224567">
    <property type="component" value="Unassembled WGS sequence"/>
</dbReference>
<evidence type="ECO:0000256" key="1">
    <source>
        <dbReference type="ARBA" id="ARBA00004127"/>
    </source>
</evidence>
<evidence type="ECO:0000256" key="4">
    <source>
        <dbReference type="ARBA" id="ARBA00022692"/>
    </source>
</evidence>
<dbReference type="Pfam" id="PF01529">
    <property type="entry name" value="DHHC"/>
    <property type="match status" value="1"/>
</dbReference>
<comment type="subcellular location">
    <subcellularLocation>
        <location evidence="1">Endomembrane system</location>
        <topology evidence="1">Multi-pass membrane protein</topology>
    </subcellularLocation>
</comment>
<dbReference type="EMBL" id="MLFT02000003">
    <property type="protein sequence ID" value="PHT54036.1"/>
    <property type="molecule type" value="Genomic_DNA"/>
</dbReference>
<dbReference type="InterPro" id="IPR001594">
    <property type="entry name" value="Palmitoyltrfase_DHHC"/>
</dbReference>
<feature type="transmembrane region" description="Helical" evidence="8">
    <location>
        <begin position="206"/>
        <end position="229"/>
    </location>
</feature>
<name>A0A2G2X957_CAPBA</name>
<comment type="catalytic activity">
    <reaction evidence="8">
        <text>L-cysteinyl-[protein] + hexadecanoyl-CoA = S-hexadecanoyl-L-cysteinyl-[protein] + CoA</text>
        <dbReference type="Rhea" id="RHEA:36683"/>
        <dbReference type="Rhea" id="RHEA-COMP:10131"/>
        <dbReference type="Rhea" id="RHEA-COMP:11032"/>
        <dbReference type="ChEBI" id="CHEBI:29950"/>
        <dbReference type="ChEBI" id="CHEBI:57287"/>
        <dbReference type="ChEBI" id="CHEBI:57379"/>
        <dbReference type="ChEBI" id="CHEBI:74151"/>
        <dbReference type="EC" id="2.3.1.225"/>
    </reaction>
</comment>
<feature type="transmembrane region" description="Helical" evidence="8">
    <location>
        <begin position="84"/>
        <end position="105"/>
    </location>
</feature>
<feature type="compositionally biased region" description="Basic and acidic residues" evidence="9">
    <location>
        <begin position="365"/>
        <end position="376"/>
    </location>
</feature>
<keyword evidence="7 8" id="KW-0012">Acyltransferase</keyword>
<evidence type="ECO:0000256" key="5">
    <source>
        <dbReference type="ARBA" id="ARBA00022989"/>
    </source>
</evidence>
<proteinExistence type="inferred from homology"/>